<keyword evidence="4 6" id="KW-0175">Coiled coil</keyword>
<evidence type="ECO:0000256" key="4">
    <source>
        <dbReference type="ARBA" id="ARBA00023054"/>
    </source>
</evidence>
<protein>
    <submittedName>
        <fullName evidence="7">Protein brick1</fullName>
    </submittedName>
</protein>
<dbReference type="PANTHER" id="PTHR33668">
    <property type="entry name" value="PROTEIN BRICK1"/>
    <property type="match status" value="1"/>
</dbReference>
<dbReference type="InterPro" id="IPR033378">
    <property type="entry name" value="BRICK1"/>
</dbReference>
<dbReference type="GO" id="GO:0005856">
    <property type="term" value="C:cytoskeleton"/>
    <property type="evidence" value="ECO:0007669"/>
    <property type="project" value="UniProtKB-SubCell"/>
</dbReference>
<organism evidence="7 8">
    <name type="scientific">Anaeramoeba ignava</name>
    <name type="common">Anaerobic marine amoeba</name>
    <dbReference type="NCBI Taxonomy" id="1746090"/>
    <lineage>
        <taxon>Eukaryota</taxon>
        <taxon>Metamonada</taxon>
        <taxon>Anaeramoebidae</taxon>
        <taxon>Anaeramoeba</taxon>
    </lineage>
</organism>
<reference evidence="7" key="1">
    <citation type="submission" date="2022-10" db="EMBL/GenBank/DDBJ databases">
        <title>Novel sulphate-reducing endosymbionts in the free-living metamonad Anaeramoeba.</title>
        <authorList>
            <person name="Jerlstrom-Hultqvist J."/>
            <person name="Cepicka I."/>
            <person name="Gallot-Lavallee L."/>
            <person name="Salas-Leiva D."/>
            <person name="Curtis B.A."/>
            <person name="Zahonova K."/>
            <person name="Pipaliya S."/>
            <person name="Dacks J."/>
            <person name="Roger A.J."/>
        </authorList>
    </citation>
    <scope>NUCLEOTIDE SEQUENCE</scope>
    <source>
        <strain evidence="7">BMAN</strain>
    </source>
</reference>
<accession>A0A9Q0RA79</accession>
<dbReference type="EMBL" id="JAPDFW010000080">
    <property type="protein sequence ID" value="KAJ5072701.1"/>
    <property type="molecule type" value="Genomic_DNA"/>
</dbReference>
<comment type="subcellular location">
    <subcellularLocation>
        <location evidence="1">Cytoplasm</location>
        <location evidence="1">Cytoskeleton</location>
    </subcellularLocation>
</comment>
<dbReference type="Proteomes" id="UP001149090">
    <property type="component" value="Unassembled WGS sequence"/>
</dbReference>
<evidence type="ECO:0000313" key="8">
    <source>
        <dbReference type="Proteomes" id="UP001149090"/>
    </source>
</evidence>
<dbReference type="GO" id="GO:0044877">
    <property type="term" value="F:protein-containing complex binding"/>
    <property type="evidence" value="ECO:0007669"/>
    <property type="project" value="InterPro"/>
</dbReference>
<feature type="coiled-coil region" evidence="6">
    <location>
        <begin position="49"/>
        <end position="76"/>
    </location>
</feature>
<gene>
    <name evidence="7" type="ORF">M0811_09398</name>
</gene>
<comment type="similarity">
    <text evidence="2">Belongs to the BRK1 family.</text>
</comment>
<dbReference type="AlphaFoldDB" id="A0A9Q0RA79"/>
<evidence type="ECO:0000256" key="1">
    <source>
        <dbReference type="ARBA" id="ARBA00004245"/>
    </source>
</evidence>
<dbReference type="GO" id="GO:0007015">
    <property type="term" value="P:actin filament organization"/>
    <property type="evidence" value="ECO:0007669"/>
    <property type="project" value="InterPro"/>
</dbReference>
<evidence type="ECO:0000256" key="2">
    <source>
        <dbReference type="ARBA" id="ARBA00005620"/>
    </source>
</evidence>
<dbReference type="OrthoDB" id="1883432at2759"/>
<evidence type="ECO:0000313" key="7">
    <source>
        <dbReference type="EMBL" id="KAJ5072701.1"/>
    </source>
</evidence>
<dbReference type="GO" id="GO:0031209">
    <property type="term" value="C:SCAR complex"/>
    <property type="evidence" value="ECO:0007669"/>
    <property type="project" value="InterPro"/>
</dbReference>
<name>A0A9Q0RA79_ANAIG</name>
<proteinExistence type="inferred from homology"/>
<comment type="caution">
    <text evidence="7">The sequence shown here is derived from an EMBL/GenBank/DDBJ whole genome shotgun (WGS) entry which is preliminary data.</text>
</comment>
<sequence length="80" mass="9440">MAHLPKFQHTNDLTIQDWKDREFVESISMNILKVTEFLNKFEKSTRYRLAKIAEKLNNLERRMDSIEATLQTADILDGNN</sequence>
<dbReference type="GO" id="GO:0008064">
    <property type="term" value="P:regulation of actin polymerization or depolymerization"/>
    <property type="evidence" value="ECO:0007669"/>
    <property type="project" value="TreeGrafter"/>
</dbReference>
<dbReference type="Gene3D" id="1.20.5.110">
    <property type="match status" value="1"/>
</dbReference>
<keyword evidence="8" id="KW-1185">Reference proteome</keyword>
<evidence type="ECO:0000256" key="6">
    <source>
        <dbReference type="SAM" id="Coils"/>
    </source>
</evidence>
<keyword evidence="3" id="KW-0963">Cytoplasm</keyword>
<evidence type="ECO:0000256" key="3">
    <source>
        <dbReference type="ARBA" id="ARBA00022490"/>
    </source>
</evidence>
<dbReference type="OMA" id="WEQREFI"/>
<keyword evidence="5" id="KW-0206">Cytoskeleton</keyword>
<evidence type="ECO:0000256" key="5">
    <source>
        <dbReference type="ARBA" id="ARBA00023212"/>
    </source>
</evidence>
<dbReference type="GO" id="GO:0048870">
    <property type="term" value="P:cell motility"/>
    <property type="evidence" value="ECO:0007669"/>
    <property type="project" value="TreeGrafter"/>
</dbReference>
<dbReference type="PANTHER" id="PTHR33668:SF1">
    <property type="entry name" value="PROTEIN BRICK1"/>
    <property type="match status" value="1"/>
</dbReference>